<dbReference type="Gene3D" id="2.40.400.10">
    <property type="entry name" value="Acetoacetate decarboxylase-like"/>
    <property type="match status" value="1"/>
</dbReference>
<reference evidence="1 2" key="1">
    <citation type="journal article" date="2014" name="Genome Announc.">
        <title>Draft Genome Sequence of Propane- and Butane-Oxidizing Actinobacterium Rhodococcus ruber IEGM 231.</title>
        <authorList>
            <person name="Ivshina I.B."/>
            <person name="Kuyukina M.S."/>
            <person name="Krivoruchko A.V."/>
            <person name="Barbe V."/>
            <person name="Fischer C."/>
        </authorList>
    </citation>
    <scope>NUCLEOTIDE SEQUENCE [LARGE SCALE GENOMIC DNA]</scope>
</reference>
<proteinExistence type="predicted"/>
<gene>
    <name evidence="1" type="ORF">RHRU231_430017</name>
</gene>
<organism evidence="1 2">
    <name type="scientific">Rhodococcus ruber</name>
    <dbReference type="NCBI Taxonomy" id="1830"/>
    <lineage>
        <taxon>Bacteria</taxon>
        <taxon>Bacillati</taxon>
        <taxon>Actinomycetota</taxon>
        <taxon>Actinomycetes</taxon>
        <taxon>Mycobacteriales</taxon>
        <taxon>Nocardiaceae</taxon>
        <taxon>Rhodococcus</taxon>
    </lineage>
</organism>
<dbReference type="EMBL" id="CCSD01000054">
    <property type="protein sequence ID" value="CDZ88639.1"/>
    <property type="molecule type" value="Genomic_DNA"/>
</dbReference>
<accession>A0A098BIV6</accession>
<dbReference type="InterPro" id="IPR023375">
    <property type="entry name" value="ADC_dom_sf"/>
</dbReference>
<protein>
    <submittedName>
        <fullName evidence="1">Uncharacterized protein</fullName>
    </submittedName>
</protein>
<dbReference type="OrthoDB" id="47893at2"/>
<name>A0A098BIV6_9NOCA</name>
<sequence length="164" mass="18043">MPHERDTLRKVFTVSEVETYSKPAHFAPRAPGVVDVLRCDRCRHPVPHRSAGPTRHVRGGFEITEAVVEIGYAMNRGVGSMAGGGYIPHIGRPGTALSHPTLYPIDLTYTQEGQAEGTIDRHLLTWEENPTQRHVADAPAGLPIDDVTRGHQALQVASARRLWT</sequence>
<evidence type="ECO:0000313" key="1">
    <source>
        <dbReference type="EMBL" id="CDZ88639.1"/>
    </source>
</evidence>
<dbReference type="SUPFAM" id="SSF160104">
    <property type="entry name" value="Acetoacetate decarboxylase-like"/>
    <property type="match status" value="1"/>
</dbReference>
<dbReference type="Proteomes" id="UP000042997">
    <property type="component" value="Unassembled WGS sequence"/>
</dbReference>
<dbReference type="AlphaFoldDB" id="A0A098BIV6"/>
<evidence type="ECO:0000313" key="2">
    <source>
        <dbReference type="Proteomes" id="UP000042997"/>
    </source>
</evidence>